<keyword evidence="4" id="KW-1185">Reference proteome</keyword>
<dbReference type="GO" id="GO:0005524">
    <property type="term" value="F:ATP binding"/>
    <property type="evidence" value="ECO:0007669"/>
    <property type="project" value="UniProtKB-KW"/>
</dbReference>
<dbReference type="GO" id="GO:0032543">
    <property type="term" value="P:mitochondrial translation"/>
    <property type="evidence" value="ECO:0007669"/>
    <property type="project" value="UniProtKB-UniRule"/>
</dbReference>
<comment type="catalytic activity">
    <reaction evidence="1">
        <text>L-glutamyl-tRNA(Gln) + L-glutamine + ATP + H2O = L-glutaminyl-tRNA(Gln) + L-glutamate + ADP + phosphate + H(+)</text>
        <dbReference type="Rhea" id="RHEA:17521"/>
        <dbReference type="Rhea" id="RHEA-COMP:9681"/>
        <dbReference type="Rhea" id="RHEA-COMP:9684"/>
        <dbReference type="ChEBI" id="CHEBI:15377"/>
        <dbReference type="ChEBI" id="CHEBI:15378"/>
        <dbReference type="ChEBI" id="CHEBI:29985"/>
        <dbReference type="ChEBI" id="CHEBI:30616"/>
        <dbReference type="ChEBI" id="CHEBI:43474"/>
        <dbReference type="ChEBI" id="CHEBI:58359"/>
        <dbReference type="ChEBI" id="CHEBI:78520"/>
        <dbReference type="ChEBI" id="CHEBI:78521"/>
        <dbReference type="ChEBI" id="CHEBI:456216"/>
    </reaction>
</comment>
<dbReference type="GeneTree" id="ENSGT00390000018351"/>
<dbReference type="InterPro" id="IPR036113">
    <property type="entry name" value="Asp/Glu-ADT_sf_sub_c"/>
</dbReference>
<dbReference type="Ensembl" id="ENSPKIT00000034073.1">
    <property type="protein sequence ID" value="ENSPKIP00000009959.1"/>
    <property type="gene ID" value="ENSPKIG00000024856.1"/>
</dbReference>
<dbReference type="AlphaFoldDB" id="A0A3B3QVL5"/>
<dbReference type="GO" id="GO:0050567">
    <property type="term" value="F:glutaminyl-tRNA synthase (glutamine-hydrolyzing) activity"/>
    <property type="evidence" value="ECO:0007669"/>
    <property type="project" value="UniProtKB-UniRule"/>
</dbReference>
<proteinExistence type="inferred from homology"/>
<accession>A0A3B3QVL5</accession>
<dbReference type="HAMAP" id="MF_00122">
    <property type="entry name" value="GatC"/>
    <property type="match status" value="1"/>
</dbReference>
<gene>
    <name evidence="1" type="primary">GATC</name>
</gene>
<comment type="subunit">
    <text evidence="1">Subunit of the heterotrimeric GatCAB amidotransferase (AdT) complex, composed of A (QRSL1), B (GATB) and C (GATC) subunits.</text>
</comment>
<dbReference type="GO" id="GO:0005739">
    <property type="term" value="C:mitochondrion"/>
    <property type="evidence" value="ECO:0007669"/>
    <property type="project" value="UniProtKB-SubCell"/>
</dbReference>
<keyword evidence="1" id="KW-0496">Mitochondrion</keyword>
<reference evidence="3" key="1">
    <citation type="submission" date="2025-08" db="UniProtKB">
        <authorList>
            <consortium name="Ensembl"/>
        </authorList>
    </citation>
    <scope>IDENTIFICATION</scope>
</reference>
<dbReference type="EC" id="6.3.5.-" evidence="1"/>
<keyword evidence="1" id="KW-0547">Nucleotide-binding</keyword>
<name>A0A3B3QVL5_9TELE</name>
<protein>
    <recommendedName>
        <fullName evidence="1">Glutamyl-tRNA(Gln) amidotransferase subunit C, mitochondrial</fullName>
        <shortName evidence="1">Glu-AdT subunit C</shortName>
        <ecNumber evidence="1">6.3.5.-</ecNumber>
    </recommendedName>
</protein>
<dbReference type="STRING" id="1676925.ENSPKIP00000009959"/>
<dbReference type="GO" id="GO:0030956">
    <property type="term" value="C:glutamyl-tRNA(Gln) amidotransferase complex"/>
    <property type="evidence" value="ECO:0007669"/>
    <property type="project" value="UniProtKB-UniRule"/>
</dbReference>
<dbReference type="Pfam" id="PF02686">
    <property type="entry name" value="GatC"/>
    <property type="match status" value="1"/>
</dbReference>
<keyword evidence="1" id="KW-0436">Ligase</keyword>
<dbReference type="InterPro" id="IPR003837">
    <property type="entry name" value="GatC"/>
</dbReference>
<organism evidence="3 4">
    <name type="scientific">Paramormyrops kingsleyae</name>
    <dbReference type="NCBI Taxonomy" id="1676925"/>
    <lineage>
        <taxon>Eukaryota</taxon>
        <taxon>Metazoa</taxon>
        <taxon>Chordata</taxon>
        <taxon>Craniata</taxon>
        <taxon>Vertebrata</taxon>
        <taxon>Euteleostomi</taxon>
        <taxon>Actinopterygii</taxon>
        <taxon>Neopterygii</taxon>
        <taxon>Teleostei</taxon>
        <taxon>Osteoglossocephala</taxon>
        <taxon>Osteoglossomorpha</taxon>
        <taxon>Osteoglossiformes</taxon>
        <taxon>Mormyridae</taxon>
        <taxon>Paramormyrops</taxon>
    </lineage>
</organism>
<feature type="region of interest" description="Disordered" evidence="2">
    <location>
        <begin position="38"/>
        <end position="71"/>
    </location>
</feature>
<dbReference type="PANTHER" id="PTHR15004:SF0">
    <property type="entry name" value="GLUTAMYL-TRNA(GLN) AMIDOTRANSFERASE SUBUNIT C, MITOCHONDRIAL"/>
    <property type="match status" value="1"/>
</dbReference>
<comment type="function">
    <text evidence="1">Allows the formation of correctly charged Gln-tRNA(Gln) through the transamidation of misacylated Glu-tRNA(Gln) in the mitochondria. The reaction takes place in the presence of glutamine and ATP through an activated gamma-phospho-Glu-tRNA(Gln).</text>
</comment>
<keyword evidence="1" id="KW-0067">ATP-binding</keyword>
<comment type="similarity">
    <text evidence="1">Belongs to the GatC family.</text>
</comment>
<sequence>MYCTLGRITSSLQCVALYLRPVRHRCGVYVGPHVVENRGGQNITRHRKKHTSSLSQSQTPHHHNPKVPQTPTWECVREDQLPLPTKVPPDLVDKLERLALLDFRNQDGVDCLEKAIRFADQLHVVNTDGVEPMASVLEDRTLYLRDDRIEEGDCAEQLLGLARNTLEGYYVAPPGNIPLPERDEREVLLKYSEM</sequence>
<dbReference type="PANTHER" id="PTHR15004">
    <property type="entry name" value="GLUTAMYL-TRNA(GLN) AMIDOTRANSFERASE SUBUNIT C, MITOCHONDRIAL"/>
    <property type="match status" value="1"/>
</dbReference>
<comment type="subcellular location">
    <subcellularLocation>
        <location evidence="1">Mitochondrion</location>
    </subcellularLocation>
</comment>
<evidence type="ECO:0000313" key="3">
    <source>
        <dbReference type="Ensembl" id="ENSPKIP00000009959.1"/>
    </source>
</evidence>
<dbReference type="GO" id="GO:0006450">
    <property type="term" value="P:regulation of translational fidelity"/>
    <property type="evidence" value="ECO:0007669"/>
    <property type="project" value="InterPro"/>
</dbReference>
<evidence type="ECO:0000313" key="4">
    <source>
        <dbReference type="Proteomes" id="UP000261540"/>
    </source>
</evidence>
<evidence type="ECO:0000256" key="2">
    <source>
        <dbReference type="SAM" id="MobiDB-lite"/>
    </source>
</evidence>
<evidence type="ECO:0000256" key="1">
    <source>
        <dbReference type="HAMAP-Rule" id="MF_03149"/>
    </source>
</evidence>
<dbReference type="OrthoDB" id="5394539at2759"/>
<dbReference type="Proteomes" id="UP000261540">
    <property type="component" value="Unplaced"/>
</dbReference>
<dbReference type="SUPFAM" id="SSF141000">
    <property type="entry name" value="Glu-tRNAGln amidotransferase C subunit"/>
    <property type="match status" value="1"/>
</dbReference>
<reference evidence="3" key="2">
    <citation type="submission" date="2025-09" db="UniProtKB">
        <authorList>
            <consortium name="Ensembl"/>
        </authorList>
    </citation>
    <scope>IDENTIFICATION</scope>
</reference>
<keyword evidence="1" id="KW-0648">Protein biosynthesis</keyword>
<dbReference type="GO" id="GO:0070681">
    <property type="term" value="P:glutaminyl-tRNAGln biosynthesis via transamidation"/>
    <property type="evidence" value="ECO:0007669"/>
    <property type="project" value="UniProtKB-UniRule"/>
</dbReference>